<dbReference type="InterPro" id="IPR010662">
    <property type="entry name" value="RBBP9/YdeN"/>
</dbReference>
<protein>
    <submittedName>
        <fullName evidence="1">Esterase</fullName>
    </submittedName>
</protein>
<dbReference type="Proteomes" id="UP000003448">
    <property type="component" value="Unassembled WGS sequence"/>
</dbReference>
<proteinExistence type="predicted"/>
<dbReference type="InterPro" id="IPR029058">
    <property type="entry name" value="AB_hydrolase_fold"/>
</dbReference>
<reference evidence="2" key="1">
    <citation type="journal article" date="2012" name="J. Bacteriol.">
        <title>Genome Sequence of Micromonospora lupini Lupac 08, Isolated from Root Nodules of Lupinus angustifolius.</title>
        <authorList>
            <person name="Alonso-Vega P."/>
            <person name="Normand P."/>
            <person name="Bacigalupe R."/>
            <person name="Pujic P."/>
            <person name="Lajus A."/>
            <person name="Vallenet D."/>
            <person name="Carro L."/>
            <person name="Coll P."/>
            <person name="Trujillo M.E."/>
        </authorList>
    </citation>
    <scope>NUCLEOTIDE SEQUENCE [LARGE SCALE GENOMIC DNA]</scope>
    <source>
        <strain evidence="2">Lupac 08</strain>
    </source>
</reference>
<comment type="caution">
    <text evidence="1">The sequence shown here is derived from an EMBL/GenBank/DDBJ whole genome shotgun (WGS) entry which is preliminary data.</text>
</comment>
<dbReference type="GO" id="GO:0016787">
    <property type="term" value="F:hydrolase activity"/>
    <property type="evidence" value="ECO:0007669"/>
    <property type="project" value="InterPro"/>
</dbReference>
<dbReference type="PANTHER" id="PTHR15394:SF3">
    <property type="entry name" value="SERINE HYDROLASE RBBP9"/>
    <property type="match status" value="1"/>
</dbReference>
<name>I0L126_9ACTN</name>
<dbReference type="PANTHER" id="PTHR15394">
    <property type="entry name" value="SERINE HYDROLASE RBBP9"/>
    <property type="match status" value="1"/>
</dbReference>
<organism evidence="1 2">
    <name type="scientific">Micromonospora lupini str. Lupac 08</name>
    <dbReference type="NCBI Taxonomy" id="1150864"/>
    <lineage>
        <taxon>Bacteria</taxon>
        <taxon>Bacillati</taxon>
        <taxon>Actinomycetota</taxon>
        <taxon>Actinomycetes</taxon>
        <taxon>Micromonosporales</taxon>
        <taxon>Micromonosporaceae</taxon>
        <taxon>Micromonospora</taxon>
    </lineage>
</organism>
<dbReference type="AlphaFoldDB" id="I0L126"/>
<sequence>MVGRKAIIFHGTGGNPDVVWYRWLAGRLEARGYAVEVPYLPGLNVEPIATFLPTVLAGHHVDENTVLVGHSGGAAFLLAFLEHVEVTVAQAILVAGYCTQPNTSDEPVLQESYDWAAIRSHVRDIVFINSREDPYGCDDRQGRAMFERLGGTQIVRDDGHFGDYDQPYERFELLDRLIP</sequence>
<gene>
    <name evidence="1" type="ORF">MILUP08_42444</name>
</gene>
<dbReference type="Pfam" id="PF06821">
    <property type="entry name" value="Ser_hydrolase"/>
    <property type="match status" value="1"/>
</dbReference>
<evidence type="ECO:0000313" key="1">
    <source>
        <dbReference type="EMBL" id="CCH17523.1"/>
    </source>
</evidence>
<accession>I0L126</accession>
<dbReference type="eggNOG" id="COG3545">
    <property type="taxonomic scope" value="Bacteria"/>
</dbReference>
<evidence type="ECO:0000313" key="2">
    <source>
        <dbReference type="Proteomes" id="UP000003448"/>
    </source>
</evidence>
<dbReference type="STRING" id="1150864.MILUP08_42444"/>
<dbReference type="RefSeq" id="WP_007458241.1">
    <property type="nucleotide sequence ID" value="NZ_HF570108.1"/>
</dbReference>
<dbReference type="SUPFAM" id="SSF53474">
    <property type="entry name" value="alpha/beta-Hydrolases"/>
    <property type="match status" value="1"/>
</dbReference>
<keyword evidence="2" id="KW-1185">Reference proteome</keyword>
<dbReference type="EMBL" id="CAIE01000018">
    <property type="protein sequence ID" value="CCH17523.1"/>
    <property type="molecule type" value="Genomic_DNA"/>
</dbReference>
<dbReference type="Gene3D" id="3.40.50.1820">
    <property type="entry name" value="alpha/beta hydrolase"/>
    <property type="match status" value="1"/>
</dbReference>